<gene>
    <name evidence="3" type="ORF">CIL03_06950</name>
</gene>
<dbReference type="Pfam" id="PF09648">
    <property type="entry name" value="YycI"/>
    <property type="match status" value="1"/>
</dbReference>
<reference evidence="3 4" key="1">
    <citation type="submission" date="2017-08" db="EMBL/GenBank/DDBJ databases">
        <title>Virgibacillus indicus sp. nov. and Virgibacillus profoundi sp. nov, two moderately halophilic bacteria isolated from marine sediment by using the Microfluidic Streak Plate.</title>
        <authorList>
            <person name="Xu B."/>
            <person name="Hu B."/>
            <person name="Wang J."/>
            <person name="Zhu Y."/>
            <person name="Huang L."/>
            <person name="Du W."/>
            <person name="Huang Y."/>
        </authorList>
    </citation>
    <scope>NUCLEOTIDE SEQUENCE [LARGE SCALE GENOMIC DNA]</scope>
    <source>
        <strain evidence="3 4">IO3-P2-C2</strain>
    </source>
</reference>
<evidence type="ECO:0000259" key="2">
    <source>
        <dbReference type="Pfam" id="PF09648"/>
    </source>
</evidence>
<sequence>MQWSKIKTLFILCFLVLNIYLIIQFIQKQDAADMGYLEEGQEASIEDKLESENIEYEDPNIEITEDSYISVSQKKFTDEELVPLTNFENQTAAVINDNFILSKFEEPITVPEEATNQELNQLMKNYIVFPEAYQFWGWNKDMNVLIFFQQKDDRLFYFNENGLLLVFLNEENEMMYYTQTMLGNVQVQQEKKSIQQPIQAVGTLYDRNDLYYEDEITNIKMGYYARIVTEGVQVFTPTWRVEVNDERNYFINAIEGLVFASDDIKFINKTIEESYINKIRDLEEDNELREEILTDLTQRQTETGNRSETE</sequence>
<dbReference type="InterPro" id="IPR018604">
    <property type="entry name" value="YycI-like"/>
</dbReference>
<dbReference type="RefSeq" id="WP_094885007.1">
    <property type="nucleotide sequence ID" value="NZ_NPMS01000002.1"/>
</dbReference>
<feature type="transmembrane region" description="Helical" evidence="1">
    <location>
        <begin position="6"/>
        <end position="26"/>
    </location>
</feature>
<dbReference type="AlphaFoldDB" id="A0A265NC98"/>
<dbReference type="Gene3D" id="2.40.128.690">
    <property type="entry name" value="YycH protein, domain 3-like"/>
    <property type="match status" value="1"/>
</dbReference>
<keyword evidence="4" id="KW-1185">Reference proteome</keyword>
<evidence type="ECO:0000313" key="4">
    <source>
        <dbReference type="Proteomes" id="UP000216498"/>
    </source>
</evidence>
<dbReference type="GO" id="GO:0016020">
    <property type="term" value="C:membrane"/>
    <property type="evidence" value="ECO:0007669"/>
    <property type="project" value="InterPro"/>
</dbReference>
<dbReference type="EMBL" id="NPMS01000002">
    <property type="protein sequence ID" value="OZU89441.1"/>
    <property type="molecule type" value="Genomic_DNA"/>
</dbReference>
<organism evidence="3 4">
    <name type="scientific">Virgibacillus indicus</name>
    <dbReference type="NCBI Taxonomy" id="2024554"/>
    <lineage>
        <taxon>Bacteria</taxon>
        <taxon>Bacillati</taxon>
        <taxon>Bacillota</taxon>
        <taxon>Bacilli</taxon>
        <taxon>Bacillales</taxon>
        <taxon>Bacillaceae</taxon>
        <taxon>Virgibacillus</taxon>
    </lineage>
</organism>
<protein>
    <recommendedName>
        <fullName evidence="2">Regulatory protein YycH-like domain-containing protein</fullName>
    </recommendedName>
</protein>
<keyword evidence="1" id="KW-1133">Transmembrane helix</keyword>
<dbReference type="OrthoDB" id="2388036at2"/>
<keyword evidence="1" id="KW-0812">Transmembrane</keyword>
<comment type="caution">
    <text evidence="3">The sequence shown here is derived from an EMBL/GenBank/DDBJ whole genome shotgun (WGS) entry which is preliminary data.</text>
</comment>
<name>A0A265NC98_9BACI</name>
<keyword evidence="1" id="KW-0472">Membrane</keyword>
<evidence type="ECO:0000256" key="1">
    <source>
        <dbReference type="SAM" id="Phobius"/>
    </source>
</evidence>
<proteinExistence type="predicted"/>
<accession>A0A265NC98</accession>
<feature type="domain" description="Regulatory protein YycH-like" evidence="2">
    <location>
        <begin position="41"/>
        <end position="254"/>
    </location>
</feature>
<dbReference type="Proteomes" id="UP000216498">
    <property type="component" value="Unassembled WGS sequence"/>
</dbReference>
<evidence type="ECO:0000313" key="3">
    <source>
        <dbReference type="EMBL" id="OZU89441.1"/>
    </source>
</evidence>